<evidence type="ECO:0000313" key="5">
    <source>
        <dbReference type="EMBL" id="TKW51080.1"/>
    </source>
</evidence>
<dbReference type="Proteomes" id="UP000310108">
    <property type="component" value="Unassembled WGS sequence"/>
</dbReference>
<dbReference type="PANTHER" id="PTHR11552:SF123">
    <property type="entry name" value="GMC OXIDOREDUCTASE (AFU_ORTHOLOGUE AFUA_2G01770)-RELATED"/>
    <property type="match status" value="1"/>
</dbReference>
<feature type="domain" description="Glucose-methanol-choline oxidoreductase N-terminal" evidence="3">
    <location>
        <begin position="5"/>
        <end position="307"/>
    </location>
</feature>
<evidence type="ECO:0000313" key="6">
    <source>
        <dbReference type="Proteomes" id="UP000310108"/>
    </source>
</evidence>
<dbReference type="Gene3D" id="3.30.560.10">
    <property type="entry name" value="Glucose Oxidase, domain 3"/>
    <property type="match status" value="1"/>
</dbReference>
<keyword evidence="6" id="KW-1185">Reference proteome</keyword>
<dbReference type="InterPro" id="IPR000172">
    <property type="entry name" value="GMC_OxRdtase_N"/>
</dbReference>
<dbReference type="GO" id="GO:0016614">
    <property type="term" value="F:oxidoreductase activity, acting on CH-OH group of donors"/>
    <property type="evidence" value="ECO:0007669"/>
    <property type="project" value="InterPro"/>
</dbReference>
<dbReference type="InterPro" id="IPR012132">
    <property type="entry name" value="GMC_OxRdtase"/>
</dbReference>
<dbReference type="Gene3D" id="3.50.50.60">
    <property type="entry name" value="FAD/NAD(P)-binding domain"/>
    <property type="match status" value="1"/>
</dbReference>
<dbReference type="Pfam" id="PF05199">
    <property type="entry name" value="GMC_oxred_C"/>
    <property type="match status" value="1"/>
</dbReference>
<comment type="caution">
    <text evidence="5">The sequence shown here is derived from an EMBL/GenBank/DDBJ whole genome shotgun (WGS) entry which is preliminary data.</text>
</comment>
<dbReference type="OrthoDB" id="269227at2759"/>
<dbReference type="SUPFAM" id="SSF54373">
    <property type="entry name" value="FAD-linked reductases, C-terminal domain"/>
    <property type="match status" value="1"/>
</dbReference>
<proteinExistence type="inferred from homology"/>
<protein>
    <submittedName>
        <fullName evidence="5">Oxygen-dependent choline dehydrogenase</fullName>
    </submittedName>
</protein>
<dbReference type="PIRSF" id="PIRSF000137">
    <property type="entry name" value="Alcohol_oxidase"/>
    <property type="match status" value="1"/>
</dbReference>
<dbReference type="STRING" id="1306861.A0A4U6X6J7"/>
<keyword evidence="2" id="KW-0274">FAD</keyword>
<gene>
    <name evidence="5" type="primary">betA</name>
    <name evidence="5" type="ORF">CTA1_2053</name>
</gene>
<organism evidence="5 6">
    <name type="scientific">Colletotrichum tanaceti</name>
    <dbReference type="NCBI Taxonomy" id="1306861"/>
    <lineage>
        <taxon>Eukaryota</taxon>
        <taxon>Fungi</taxon>
        <taxon>Dikarya</taxon>
        <taxon>Ascomycota</taxon>
        <taxon>Pezizomycotina</taxon>
        <taxon>Sordariomycetes</taxon>
        <taxon>Hypocreomycetidae</taxon>
        <taxon>Glomerellales</taxon>
        <taxon>Glomerellaceae</taxon>
        <taxon>Colletotrichum</taxon>
        <taxon>Colletotrichum destructivum species complex</taxon>
    </lineage>
</organism>
<dbReference type="InterPro" id="IPR007867">
    <property type="entry name" value="GMC_OxRtase_C"/>
</dbReference>
<evidence type="ECO:0000256" key="2">
    <source>
        <dbReference type="PIRSR" id="PIRSR000137-2"/>
    </source>
</evidence>
<evidence type="ECO:0000256" key="1">
    <source>
        <dbReference type="ARBA" id="ARBA00010790"/>
    </source>
</evidence>
<evidence type="ECO:0000259" key="4">
    <source>
        <dbReference type="Pfam" id="PF05199"/>
    </source>
</evidence>
<comment type="cofactor">
    <cofactor evidence="2">
        <name>FAD</name>
        <dbReference type="ChEBI" id="CHEBI:57692"/>
    </cofactor>
</comment>
<sequence>MIVWDYIVVGAGIAGSVISNRLHEKSPDLRILLIEAGPNTHEVDNELLDNDPEVARRHTWDFSSVPQAHLNNRSIPTPVGKGLGGGTLINGVGKTKMMKAAWVRGNRVDYDIWGEMVADTRWSYEGQLPYMKKTETHFNNFTNPSSHGHEGCVNIQTPAAMGRIFPLREPLIESWKEIGIDTLPQLDGNAGNNLGVANQEESRNKGKRQITSLIYSQRGVTVLTDSLVARVLLEKRPKGEGLLVSRGVQLANGTKIFGRETILTAGVYRTPQILMLSGIGPANTLEKFNIPVLLDQPAVGRNLHDHILLPTIWKVKDGYQQYSKDSDNPMFNQPQYKLGGFVDLITVTPIPKNGLADAIVMDGEPAPDLRTHPLLKQDRAHSAFQLQCGKVSADGSSIMLISIVLISSSRGSVTIRSADIKDAPIIDPRFLSTSVDRYAARETIKRSILLMSSNHTVLGRDIVASESSSASLNVNSTDEEIDARIREIAGSCHHPSGTAAMGSVVDINLRVVGVSGLRVVDTSVFPVSISANVQVAVYALAEQAADIILLNSRLTWGWLYISLTILKRNH</sequence>
<dbReference type="GO" id="GO:0050660">
    <property type="term" value="F:flavin adenine dinucleotide binding"/>
    <property type="evidence" value="ECO:0007669"/>
    <property type="project" value="InterPro"/>
</dbReference>
<dbReference type="AlphaFoldDB" id="A0A4U6X6J7"/>
<dbReference type="SUPFAM" id="SSF51905">
    <property type="entry name" value="FAD/NAD(P)-binding domain"/>
    <property type="match status" value="1"/>
</dbReference>
<reference evidence="5 6" key="1">
    <citation type="journal article" date="2019" name="PLoS ONE">
        <title>Comparative genome analysis indicates high evolutionary potential of pathogenicity genes in Colletotrichum tanaceti.</title>
        <authorList>
            <person name="Lelwala R.V."/>
            <person name="Korhonen P.K."/>
            <person name="Young N.D."/>
            <person name="Scott J.B."/>
            <person name="Ades P.A."/>
            <person name="Gasser R.B."/>
            <person name="Taylor P.W.J."/>
        </authorList>
    </citation>
    <scope>NUCLEOTIDE SEQUENCE [LARGE SCALE GENOMIC DNA]</scope>
    <source>
        <strain evidence="5">BRIP57314</strain>
    </source>
</reference>
<dbReference type="InterPro" id="IPR036188">
    <property type="entry name" value="FAD/NAD-bd_sf"/>
</dbReference>
<feature type="domain" description="Glucose-methanol-choline oxidoreductase C-terminal" evidence="4">
    <location>
        <begin position="408"/>
        <end position="541"/>
    </location>
</feature>
<comment type="similarity">
    <text evidence="1">Belongs to the GMC oxidoreductase family.</text>
</comment>
<dbReference type="PANTHER" id="PTHR11552">
    <property type="entry name" value="GLUCOSE-METHANOL-CHOLINE GMC OXIDOREDUCTASE"/>
    <property type="match status" value="1"/>
</dbReference>
<accession>A0A4U6X6J7</accession>
<evidence type="ECO:0000259" key="3">
    <source>
        <dbReference type="Pfam" id="PF00732"/>
    </source>
</evidence>
<feature type="binding site" evidence="2">
    <location>
        <position position="228"/>
    </location>
    <ligand>
        <name>FAD</name>
        <dbReference type="ChEBI" id="CHEBI:57692"/>
    </ligand>
</feature>
<keyword evidence="2" id="KW-0285">Flavoprotein</keyword>
<dbReference type="EMBL" id="PJEX01000336">
    <property type="protein sequence ID" value="TKW51080.1"/>
    <property type="molecule type" value="Genomic_DNA"/>
</dbReference>
<dbReference type="Pfam" id="PF00732">
    <property type="entry name" value="GMC_oxred_N"/>
    <property type="match status" value="1"/>
</dbReference>
<name>A0A4U6X6J7_9PEZI</name>